<proteinExistence type="predicted"/>
<accession>A0A3M2MFA8</accession>
<sequence>MFGLDMPDDVCWQMGPETVTNLAPQQISMDIALIGSSADTPRRAIIHEVQRKAGKADLERISYSWPEYVTSIRRRFQCPTTIMAMCPTPSIARRVRTPMKTGHPGFDLTVLAYSPEDLKPIIDTASAREWPEWVLLSSPAHADVEGPPVLEAVAAALQVTDEEKREKYYDYVLARLTDAARHTLETIMKSDTYRPQSDWGRRLWSEGEAHGKAEGEAEGRAKGVLAVLRSRGIEVPSEAADRITACTDLRVLDVWLDKVALVERVEELFD</sequence>
<dbReference type="AlphaFoldDB" id="A0A3M2MFA8"/>
<dbReference type="PANTHER" id="PTHR34613:SF1">
    <property type="entry name" value="SLL6017 PROTEIN"/>
    <property type="match status" value="1"/>
</dbReference>
<dbReference type="Proteomes" id="UP000282674">
    <property type="component" value="Unassembled WGS sequence"/>
</dbReference>
<name>A0A3M2MFA8_9ACTN</name>
<dbReference type="RefSeq" id="WP_122193761.1">
    <property type="nucleotide sequence ID" value="NZ_RFFG01000011.1"/>
</dbReference>
<dbReference type="OrthoDB" id="3207839at2"/>
<evidence type="ECO:0008006" key="3">
    <source>
        <dbReference type="Google" id="ProtNLM"/>
    </source>
</evidence>
<evidence type="ECO:0000313" key="2">
    <source>
        <dbReference type="Proteomes" id="UP000282674"/>
    </source>
</evidence>
<organism evidence="1 2">
    <name type="scientific">Actinomadura harenae</name>
    <dbReference type="NCBI Taxonomy" id="2483351"/>
    <lineage>
        <taxon>Bacteria</taxon>
        <taxon>Bacillati</taxon>
        <taxon>Actinomycetota</taxon>
        <taxon>Actinomycetes</taxon>
        <taxon>Streptosporangiales</taxon>
        <taxon>Thermomonosporaceae</taxon>
        <taxon>Actinomadura</taxon>
    </lineage>
</organism>
<dbReference type="PANTHER" id="PTHR34613">
    <property type="entry name" value="SLL0800 PROTEIN"/>
    <property type="match status" value="1"/>
</dbReference>
<dbReference type="EMBL" id="RFFG01000011">
    <property type="protein sequence ID" value="RMI45928.1"/>
    <property type="molecule type" value="Genomic_DNA"/>
</dbReference>
<protein>
    <recommendedName>
        <fullName evidence="3">DUF4351 domain-containing protein</fullName>
    </recommendedName>
</protein>
<gene>
    <name evidence="1" type="ORF">EBO15_08425</name>
</gene>
<reference evidence="1 2" key="1">
    <citation type="submission" date="2018-10" db="EMBL/GenBank/DDBJ databases">
        <title>Isolation from soil.</title>
        <authorList>
            <person name="Hu J."/>
        </authorList>
    </citation>
    <scope>NUCLEOTIDE SEQUENCE [LARGE SCALE GENOMIC DNA]</scope>
    <source>
        <strain evidence="1 2">NEAU-Ht49</strain>
    </source>
</reference>
<comment type="caution">
    <text evidence="1">The sequence shown here is derived from an EMBL/GenBank/DDBJ whole genome shotgun (WGS) entry which is preliminary data.</text>
</comment>
<evidence type="ECO:0000313" key="1">
    <source>
        <dbReference type="EMBL" id="RMI45928.1"/>
    </source>
</evidence>
<keyword evidence="2" id="KW-1185">Reference proteome</keyword>